<comment type="similarity">
    <text evidence="1">Belongs to the P-Pant transferase superfamily. Gsp/Sfp/HetI/AcpT family.</text>
</comment>
<evidence type="ECO:0000256" key="2">
    <source>
        <dbReference type="ARBA" id="ARBA00022679"/>
    </source>
</evidence>
<dbReference type="Gene3D" id="3.90.470.20">
    <property type="entry name" value="4'-phosphopantetheinyl transferase domain"/>
    <property type="match status" value="2"/>
</dbReference>
<dbReference type="GO" id="GO:0005829">
    <property type="term" value="C:cytosol"/>
    <property type="evidence" value="ECO:0007669"/>
    <property type="project" value="TreeGrafter"/>
</dbReference>
<dbReference type="GO" id="GO:0000287">
    <property type="term" value="F:magnesium ion binding"/>
    <property type="evidence" value="ECO:0007669"/>
    <property type="project" value="InterPro"/>
</dbReference>
<proteinExistence type="inferred from homology"/>
<reference evidence="4 5" key="1">
    <citation type="journal article" date="2018" name="Front. Microbiol.">
        <title>Hydrolytic Capabilities as a Key to Environmental Success: Chitinolytic and Cellulolytic Acidobacteria From Acidic Sub-arctic Soils and Boreal Peatlands.</title>
        <authorList>
            <person name="Belova S.E."/>
            <person name="Ravin N.V."/>
            <person name="Pankratov T.A."/>
            <person name="Rakitin A.L."/>
            <person name="Ivanova A.A."/>
            <person name="Beletsky A.V."/>
            <person name="Mardanov A.V."/>
            <person name="Sinninghe Damste J.S."/>
            <person name="Dedysh S.N."/>
        </authorList>
    </citation>
    <scope>NUCLEOTIDE SEQUENCE [LARGE SCALE GENOMIC DNA]</scope>
    <source>
        <strain evidence="4 5">SBC82</strain>
    </source>
</reference>
<dbReference type="Pfam" id="PF01648">
    <property type="entry name" value="ACPS"/>
    <property type="match status" value="1"/>
</dbReference>
<evidence type="ECO:0000256" key="1">
    <source>
        <dbReference type="ARBA" id="ARBA00010990"/>
    </source>
</evidence>
<dbReference type="GO" id="GO:0019878">
    <property type="term" value="P:lysine biosynthetic process via aminoadipic acid"/>
    <property type="evidence" value="ECO:0007669"/>
    <property type="project" value="TreeGrafter"/>
</dbReference>
<dbReference type="AlphaFoldDB" id="A0A2Z5G8B1"/>
<name>A0A2Z5G8B1_9BACT</name>
<dbReference type="PANTHER" id="PTHR12215">
    <property type="entry name" value="PHOSPHOPANTETHEINE TRANSFERASE"/>
    <property type="match status" value="1"/>
</dbReference>
<evidence type="ECO:0000259" key="3">
    <source>
        <dbReference type="Pfam" id="PF01648"/>
    </source>
</evidence>
<dbReference type="Proteomes" id="UP000253606">
    <property type="component" value="Chromosome"/>
</dbReference>
<evidence type="ECO:0000313" key="4">
    <source>
        <dbReference type="EMBL" id="AXC15057.1"/>
    </source>
</evidence>
<dbReference type="RefSeq" id="WP_161557578.1">
    <property type="nucleotide sequence ID" value="NZ_CP030840.1"/>
</dbReference>
<dbReference type="PANTHER" id="PTHR12215:SF10">
    <property type="entry name" value="L-AMINOADIPATE-SEMIALDEHYDE DEHYDROGENASE-PHOSPHOPANTETHEINYL TRANSFERASE"/>
    <property type="match status" value="1"/>
</dbReference>
<dbReference type="KEGG" id="abas:ACPOL_5811"/>
<evidence type="ECO:0000313" key="5">
    <source>
        <dbReference type="Proteomes" id="UP000253606"/>
    </source>
</evidence>
<dbReference type="GO" id="GO:0008897">
    <property type="term" value="F:holo-[acyl-carrier-protein] synthase activity"/>
    <property type="evidence" value="ECO:0007669"/>
    <property type="project" value="InterPro"/>
</dbReference>
<gene>
    <name evidence="4" type="ORF">ACPOL_5811</name>
</gene>
<sequence>MAPRNQTQAAVLLWPARRLPFEIGAGEVHLWAWGFAGSSTLAGEDLRTEDLRTEDLRILDDRERARTARFHFLPDRIRYSVCHANMRRILGSYLDMPPESLLFREGAGGKPELDGVVEVRFNLSHSKSVAVLGVALGMEIGVDVEDIHPIETGVAERFFSAAELARLRGLRGTEWLDGFYRCWTRKEAILKGEGVGLRIPLDSFDVSLLADEPTALLAARPESKLRVGWRLHALAAAEGTMGALAVDHPDVRLCMSSFSG</sequence>
<dbReference type="SUPFAM" id="SSF56214">
    <property type="entry name" value="4'-phosphopantetheinyl transferase"/>
    <property type="match status" value="2"/>
</dbReference>
<dbReference type="InterPro" id="IPR037143">
    <property type="entry name" value="4-PPantetheinyl_Trfase_dom_sf"/>
</dbReference>
<protein>
    <submittedName>
        <fullName evidence="4">4'-phosphopantetheinyl transferase</fullName>
    </submittedName>
</protein>
<keyword evidence="5" id="KW-1185">Reference proteome</keyword>
<keyword evidence="2 4" id="KW-0808">Transferase</keyword>
<accession>A0A2Z5G8B1</accession>
<feature type="domain" description="4'-phosphopantetheinyl transferase" evidence="3">
    <location>
        <begin position="140"/>
        <end position="217"/>
    </location>
</feature>
<organism evidence="4 5">
    <name type="scientific">Acidisarcina polymorpha</name>
    <dbReference type="NCBI Taxonomy" id="2211140"/>
    <lineage>
        <taxon>Bacteria</taxon>
        <taxon>Pseudomonadati</taxon>
        <taxon>Acidobacteriota</taxon>
        <taxon>Terriglobia</taxon>
        <taxon>Terriglobales</taxon>
        <taxon>Acidobacteriaceae</taxon>
        <taxon>Acidisarcina</taxon>
    </lineage>
</organism>
<dbReference type="InterPro" id="IPR008278">
    <property type="entry name" value="4-PPantetheinyl_Trfase_dom"/>
</dbReference>
<dbReference type="EMBL" id="CP030840">
    <property type="protein sequence ID" value="AXC15057.1"/>
    <property type="molecule type" value="Genomic_DNA"/>
</dbReference>
<dbReference type="InterPro" id="IPR050559">
    <property type="entry name" value="P-Pant_transferase_sf"/>
</dbReference>